<dbReference type="InParanoid" id="A0A0C3G732"/>
<reference evidence="2" key="2">
    <citation type="submission" date="2015-01" db="EMBL/GenBank/DDBJ databases">
        <title>Evolutionary Origins and Diversification of the Mycorrhizal Mutualists.</title>
        <authorList>
            <consortium name="DOE Joint Genome Institute"/>
            <consortium name="Mycorrhizal Genomics Consortium"/>
            <person name="Kohler A."/>
            <person name="Kuo A."/>
            <person name="Nagy L.G."/>
            <person name="Floudas D."/>
            <person name="Copeland A."/>
            <person name="Barry K.W."/>
            <person name="Cichocki N."/>
            <person name="Veneault-Fourrey C."/>
            <person name="LaButti K."/>
            <person name="Lindquist E.A."/>
            <person name="Lipzen A."/>
            <person name="Lundell T."/>
            <person name="Morin E."/>
            <person name="Murat C."/>
            <person name="Riley R."/>
            <person name="Ohm R."/>
            <person name="Sun H."/>
            <person name="Tunlid A."/>
            <person name="Henrissat B."/>
            <person name="Grigoriev I.V."/>
            <person name="Hibbett D.S."/>
            <person name="Martin F."/>
        </authorList>
    </citation>
    <scope>NUCLEOTIDE SEQUENCE [LARGE SCALE GENOMIC DNA]</scope>
    <source>
        <strain evidence="2">F 1598</strain>
    </source>
</reference>
<reference evidence="1 2" key="1">
    <citation type="submission" date="2014-04" db="EMBL/GenBank/DDBJ databases">
        <authorList>
            <consortium name="DOE Joint Genome Institute"/>
            <person name="Kuo A."/>
            <person name="Tarkka M."/>
            <person name="Buscot F."/>
            <person name="Kohler A."/>
            <person name="Nagy L.G."/>
            <person name="Floudas D."/>
            <person name="Copeland A."/>
            <person name="Barry K.W."/>
            <person name="Cichocki N."/>
            <person name="Veneault-Fourrey C."/>
            <person name="LaButti K."/>
            <person name="Lindquist E.A."/>
            <person name="Lipzen A."/>
            <person name="Lundell T."/>
            <person name="Morin E."/>
            <person name="Murat C."/>
            <person name="Sun H."/>
            <person name="Tunlid A."/>
            <person name="Henrissat B."/>
            <person name="Grigoriev I.V."/>
            <person name="Hibbett D.S."/>
            <person name="Martin F."/>
            <person name="Nordberg H.P."/>
            <person name="Cantor M.N."/>
            <person name="Hua S.X."/>
        </authorList>
    </citation>
    <scope>NUCLEOTIDE SEQUENCE [LARGE SCALE GENOMIC DNA]</scope>
    <source>
        <strain evidence="1 2">F 1598</strain>
    </source>
</reference>
<keyword evidence="2" id="KW-1185">Reference proteome</keyword>
<dbReference type="AlphaFoldDB" id="A0A0C3G732"/>
<dbReference type="EMBL" id="KN832982">
    <property type="protein sequence ID" value="KIM86476.1"/>
    <property type="molecule type" value="Genomic_DNA"/>
</dbReference>
<protein>
    <submittedName>
        <fullName evidence="1">Uncharacterized protein</fullName>
    </submittedName>
</protein>
<evidence type="ECO:0000313" key="1">
    <source>
        <dbReference type="EMBL" id="KIM86476.1"/>
    </source>
</evidence>
<dbReference type="Proteomes" id="UP000054166">
    <property type="component" value="Unassembled WGS sequence"/>
</dbReference>
<accession>A0A0C3G732</accession>
<sequence>MYSDISGVYNRRKGSPTLNSRQLDDNILLHQSTPQCRVDLVFHTRISGSQCDR</sequence>
<gene>
    <name evidence="1" type="ORF">PILCRDRAFT_816433</name>
</gene>
<evidence type="ECO:0000313" key="2">
    <source>
        <dbReference type="Proteomes" id="UP000054166"/>
    </source>
</evidence>
<dbReference type="HOGENOM" id="CLU_3069498_0_0_1"/>
<name>A0A0C3G732_PILCF</name>
<proteinExistence type="predicted"/>
<organism evidence="1 2">
    <name type="scientific">Piloderma croceum (strain F 1598)</name>
    <dbReference type="NCBI Taxonomy" id="765440"/>
    <lineage>
        <taxon>Eukaryota</taxon>
        <taxon>Fungi</taxon>
        <taxon>Dikarya</taxon>
        <taxon>Basidiomycota</taxon>
        <taxon>Agaricomycotina</taxon>
        <taxon>Agaricomycetes</taxon>
        <taxon>Agaricomycetidae</taxon>
        <taxon>Atheliales</taxon>
        <taxon>Atheliaceae</taxon>
        <taxon>Piloderma</taxon>
    </lineage>
</organism>